<gene>
    <name evidence="1" type="ORF">GCM10011588_61680</name>
</gene>
<evidence type="ECO:0000313" key="2">
    <source>
        <dbReference type="Proteomes" id="UP000638263"/>
    </source>
</evidence>
<evidence type="ECO:0000313" key="1">
    <source>
        <dbReference type="EMBL" id="GGL38734.1"/>
    </source>
</evidence>
<protein>
    <submittedName>
        <fullName evidence="1">Uncharacterized protein</fullName>
    </submittedName>
</protein>
<dbReference type="Proteomes" id="UP000638263">
    <property type="component" value="Unassembled WGS sequence"/>
</dbReference>
<keyword evidence="2" id="KW-1185">Reference proteome</keyword>
<accession>A0A917RV81</accession>
<sequence length="110" mass="11683">MRLTFLGKGGSESQGCPALYATDENSYLVQGWETDLLGTVEIPHLLTGFAEPDTYLGANMTDTGRGTFRLSGQPVTDPAVVGQLDLAGDETAILVAKRERTFFGNAASRG</sequence>
<reference evidence="1" key="2">
    <citation type="submission" date="2020-09" db="EMBL/GenBank/DDBJ databases">
        <authorList>
            <person name="Sun Q."/>
            <person name="Zhou Y."/>
        </authorList>
    </citation>
    <scope>NUCLEOTIDE SEQUENCE</scope>
    <source>
        <strain evidence="1">CGMCC 4.3508</strain>
    </source>
</reference>
<dbReference type="EMBL" id="BMMH01000022">
    <property type="protein sequence ID" value="GGL38734.1"/>
    <property type="molecule type" value="Genomic_DNA"/>
</dbReference>
<dbReference type="RefSeq" id="WP_062999969.1">
    <property type="nucleotide sequence ID" value="NZ_BMMH01000022.1"/>
</dbReference>
<name>A0A917RV81_9NOCA</name>
<dbReference type="AlphaFoldDB" id="A0A917RV81"/>
<proteinExistence type="predicted"/>
<comment type="caution">
    <text evidence="1">The sequence shown here is derived from an EMBL/GenBank/DDBJ whole genome shotgun (WGS) entry which is preliminary data.</text>
</comment>
<organism evidence="1 2">
    <name type="scientific">Nocardia jinanensis</name>
    <dbReference type="NCBI Taxonomy" id="382504"/>
    <lineage>
        <taxon>Bacteria</taxon>
        <taxon>Bacillati</taxon>
        <taxon>Actinomycetota</taxon>
        <taxon>Actinomycetes</taxon>
        <taxon>Mycobacteriales</taxon>
        <taxon>Nocardiaceae</taxon>
        <taxon>Nocardia</taxon>
    </lineage>
</organism>
<reference evidence="1" key="1">
    <citation type="journal article" date="2014" name="Int. J. Syst. Evol. Microbiol.">
        <title>Complete genome sequence of Corynebacterium casei LMG S-19264T (=DSM 44701T), isolated from a smear-ripened cheese.</title>
        <authorList>
            <consortium name="US DOE Joint Genome Institute (JGI-PGF)"/>
            <person name="Walter F."/>
            <person name="Albersmeier A."/>
            <person name="Kalinowski J."/>
            <person name="Ruckert C."/>
        </authorList>
    </citation>
    <scope>NUCLEOTIDE SEQUENCE</scope>
    <source>
        <strain evidence="1">CGMCC 4.3508</strain>
    </source>
</reference>